<name>A0A8X6Y598_9ARAC</name>
<proteinExistence type="predicted"/>
<dbReference type="Proteomes" id="UP000886998">
    <property type="component" value="Unassembled WGS sequence"/>
</dbReference>
<gene>
    <name evidence="2" type="primary">AVEN_82261_1</name>
    <name evidence="2" type="ORF">TNIN_115891</name>
</gene>
<sequence>MASDLKLEIFASELFQAFWLKENFLLRSFETSFMYRNEYHLISQNGEAYKESYFKAVSLRCQLFRHVFQKEITENLSGFQFSAMYISDYISTTCERDDLFGNLTIFERLFFTCAFVVHLSIFCYKMQSYKEVIKYAHLCWAIYFEKYMPGFYRLGGWSQLMIVSVSYNLPYDLLSTCKALTVKDENSITFKVLEDVNSYKNFTLFMDIDYSTISKAWVRFHLQNLDRFEVCNGIENIKTVKDMKDSKKVEKVLTQLKRLCDPCGLESLKEIGNIKIPTTVTDQGDSKAPQPVKDTRNIFERENTLPQFVCTYEHPENNEESAYCLKNIQSPSLENSANYKSENELLVIPRELKIQQYRTVNSDESILEKMMNSNVQPETFPSFLEQNSSEDTNAGENFLETSGLDNTLHLTLNREHHETNVTKFRMSEGAVSKAGNLQTQDSVRQSIPHLCSDCKAQNNEICKQCAEIILQTQLKQADLNFNNMTADVSSDTKTKQTEIYVRENDNRTNAVTAKDLFRSTGFSTNGKKNDNVLNYKYLIRQKSSKDYFSENEAHNGSGYNVNKPTKKETDLERDSPEVKGLLKLILVLGNQQGIARVRSSLQELDERQLTNKFKRNYVMRGNVPNKSRCGRPQKLSDRDARAIVIKVKKIPKISVPKLADQIATASGKKVHPETVCRILR</sequence>
<accession>A0A8X6Y598</accession>
<evidence type="ECO:0000256" key="1">
    <source>
        <dbReference type="SAM" id="MobiDB-lite"/>
    </source>
</evidence>
<protein>
    <submittedName>
        <fullName evidence="2">Uncharacterized protein</fullName>
    </submittedName>
</protein>
<evidence type="ECO:0000313" key="3">
    <source>
        <dbReference type="Proteomes" id="UP000886998"/>
    </source>
</evidence>
<dbReference type="EMBL" id="BMAV01014652">
    <property type="protein sequence ID" value="GFY63194.1"/>
    <property type="molecule type" value="Genomic_DNA"/>
</dbReference>
<feature type="region of interest" description="Disordered" evidence="1">
    <location>
        <begin position="550"/>
        <end position="569"/>
    </location>
</feature>
<keyword evidence="3" id="KW-1185">Reference proteome</keyword>
<organism evidence="2 3">
    <name type="scientific">Trichonephila inaurata madagascariensis</name>
    <dbReference type="NCBI Taxonomy" id="2747483"/>
    <lineage>
        <taxon>Eukaryota</taxon>
        <taxon>Metazoa</taxon>
        <taxon>Ecdysozoa</taxon>
        <taxon>Arthropoda</taxon>
        <taxon>Chelicerata</taxon>
        <taxon>Arachnida</taxon>
        <taxon>Araneae</taxon>
        <taxon>Araneomorphae</taxon>
        <taxon>Entelegynae</taxon>
        <taxon>Araneoidea</taxon>
        <taxon>Nephilidae</taxon>
        <taxon>Trichonephila</taxon>
        <taxon>Trichonephila inaurata</taxon>
    </lineage>
</organism>
<reference evidence="2" key="1">
    <citation type="submission" date="2020-08" db="EMBL/GenBank/DDBJ databases">
        <title>Multicomponent nature underlies the extraordinary mechanical properties of spider dragline silk.</title>
        <authorList>
            <person name="Kono N."/>
            <person name="Nakamura H."/>
            <person name="Mori M."/>
            <person name="Yoshida Y."/>
            <person name="Ohtoshi R."/>
            <person name="Malay A.D."/>
            <person name="Moran D.A.P."/>
            <person name="Tomita M."/>
            <person name="Numata K."/>
            <person name="Arakawa K."/>
        </authorList>
    </citation>
    <scope>NUCLEOTIDE SEQUENCE</scope>
</reference>
<dbReference type="OrthoDB" id="6427821at2759"/>
<comment type="caution">
    <text evidence="2">The sequence shown here is derived from an EMBL/GenBank/DDBJ whole genome shotgun (WGS) entry which is preliminary data.</text>
</comment>
<evidence type="ECO:0000313" key="2">
    <source>
        <dbReference type="EMBL" id="GFY63194.1"/>
    </source>
</evidence>
<dbReference type="AlphaFoldDB" id="A0A8X6Y598"/>